<name>A0A8S5V6Z8_9CAUD</name>
<dbReference type="EMBL" id="BK016209">
    <property type="protein sequence ID" value="DAG02419.1"/>
    <property type="molecule type" value="Genomic_DNA"/>
</dbReference>
<reference evidence="1" key="1">
    <citation type="journal article" date="2021" name="Proc. Natl. Acad. Sci. U.S.A.">
        <title>A Catalog of Tens of Thousands of Viruses from Human Metagenomes Reveals Hidden Associations with Chronic Diseases.</title>
        <authorList>
            <person name="Tisza M.J."/>
            <person name="Buck C.B."/>
        </authorList>
    </citation>
    <scope>NUCLEOTIDE SEQUENCE</scope>
    <source>
        <strain evidence="1">CtXt06</strain>
    </source>
</reference>
<sequence>MKYEEYIMAIAPFEDFKNRANHCSDDKFKNKLMKAYDKGLREVGRKILIENNITPNKTINIACTPITFKPVSARIDKNNEVILIGYLYQDRTDYKIEKEYKLNDLKNL</sequence>
<accession>A0A8S5V6Z8</accession>
<organism evidence="1">
    <name type="scientific">CrAss-like virus sp. ctXt06</name>
    <dbReference type="NCBI Taxonomy" id="2825837"/>
    <lineage>
        <taxon>Viruses</taxon>
        <taxon>Duplodnaviria</taxon>
        <taxon>Heunggongvirae</taxon>
        <taxon>Uroviricota</taxon>
        <taxon>Caudoviricetes</taxon>
        <taxon>Crassvirales</taxon>
    </lineage>
</organism>
<protein>
    <submittedName>
        <fullName evidence="1">Uncharacterized protein</fullName>
    </submittedName>
</protein>
<proteinExistence type="predicted"/>
<evidence type="ECO:0000313" key="1">
    <source>
        <dbReference type="EMBL" id="DAG02419.1"/>
    </source>
</evidence>